<dbReference type="RefSeq" id="WP_188719272.1">
    <property type="nucleotide sequence ID" value="NZ_BMIF01000001.1"/>
</dbReference>
<feature type="compositionally biased region" description="Basic residues" evidence="9">
    <location>
        <begin position="786"/>
        <end position="796"/>
    </location>
</feature>
<keyword evidence="8" id="KW-0862">Zinc</keyword>
<feature type="compositionally biased region" description="Low complexity" evidence="9">
    <location>
        <begin position="946"/>
        <end position="962"/>
    </location>
</feature>
<feature type="compositionally biased region" description="Low complexity" evidence="9">
    <location>
        <begin position="876"/>
        <end position="916"/>
    </location>
</feature>
<feature type="binding site" evidence="8">
    <location>
        <position position="492"/>
    </location>
    <ligand>
        <name>Mg(2+)</name>
        <dbReference type="ChEBI" id="CHEBI:18420"/>
        <note>catalytic</note>
    </ligand>
</feature>
<reference evidence="12" key="1">
    <citation type="journal article" date="2014" name="Int. J. Syst. Evol. Microbiol.">
        <title>Complete genome sequence of Corynebacterium casei LMG S-19264T (=DSM 44701T), isolated from a smear-ripened cheese.</title>
        <authorList>
            <consortium name="US DOE Joint Genome Institute (JGI-PGF)"/>
            <person name="Walter F."/>
            <person name="Albersmeier A."/>
            <person name="Kalinowski J."/>
            <person name="Ruckert C."/>
        </authorList>
    </citation>
    <scope>NUCLEOTIDE SEQUENCE</scope>
    <source>
        <strain evidence="12">CGMCC 1.15320</strain>
    </source>
</reference>
<feature type="domain" description="RNA-binding protein AU-1/Ribonuclease E/G" evidence="10">
    <location>
        <begin position="267"/>
        <end position="537"/>
    </location>
</feature>
<proteinExistence type="inferred from homology"/>
<dbReference type="HAMAP" id="MF_00970">
    <property type="entry name" value="RNase_E"/>
    <property type="match status" value="1"/>
</dbReference>
<keyword evidence="8" id="KW-0997">Cell inner membrane</keyword>
<feature type="binding site" evidence="8">
    <location>
        <position position="550"/>
    </location>
    <ligand>
        <name>Zn(2+)</name>
        <dbReference type="ChEBI" id="CHEBI:29105"/>
        <note>ligand shared between dimeric partners</note>
    </ligand>
</feature>
<evidence type="ECO:0000313" key="12">
    <source>
        <dbReference type="EMBL" id="GGA53843.1"/>
    </source>
</evidence>
<keyword evidence="5 8" id="KW-0378">Hydrolase</keyword>
<dbReference type="Pfam" id="PF10150">
    <property type="entry name" value="RNase_E_G"/>
    <property type="match status" value="1"/>
</dbReference>
<keyword evidence="13" id="KW-1185">Reference proteome</keyword>
<feature type="compositionally biased region" description="Low complexity" evidence="9">
    <location>
        <begin position="710"/>
        <end position="728"/>
    </location>
</feature>
<protein>
    <recommendedName>
        <fullName evidence="8">Ribonuclease E</fullName>
        <shortName evidence="8">RNase E</shortName>
        <ecNumber evidence="8">3.1.26.12</ecNumber>
    </recommendedName>
</protein>
<comment type="subunit">
    <text evidence="8">Homotetramer formed by a dimer of dimers.</text>
</comment>
<dbReference type="Pfam" id="PF20833">
    <property type="entry name" value="RNase_E_G_Thio"/>
    <property type="match status" value="1"/>
</dbReference>
<evidence type="ECO:0000256" key="2">
    <source>
        <dbReference type="ARBA" id="ARBA00022722"/>
    </source>
</evidence>
<dbReference type="GO" id="GO:0019843">
    <property type="term" value="F:rRNA binding"/>
    <property type="evidence" value="ECO:0007669"/>
    <property type="project" value="UniProtKB-KW"/>
</dbReference>
<feature type="compositionally biased region" description="Acidic residues" evidence="9">
    <location>
        <begin position="651"/>
        <end position="668"/>
    </location>
</feature>
<feature type="compositionally biased region" description="Basic residues" evidence="9">
    <location>
        <begin position="693"/>
        <end position="705"/>
    </location>
</feature>
<evidence type="ECO:0000313" key="13">
    <source>
        <dbReference type="Proteomes" id="UP000636264"/>
    </source>
</evidence>
<keyword evidence="8" id="KW-0698">rRNA processing</keyword>
<dbReference type="Proteomes" id="UP000636264">
    <property type="component" value="Unassembled WGS sequence"/>
</dbReference>
<keyword evidence="4 8" id="KW-0255">Endonuclease</keyword>
<keyword evidence="6 8" id="KW-0460">Magnesium</keyword>
<dbReference type="GO" id="GO:0008270">
    <property type="term" value="F:zinc ion binding"/>
    <property type="evidence" value="ECO:0007669"/>
    <property type="project" value="UniProtKB-UniRule"/>
</dbReference>
<feature type="region of interest" description="Disordered" evidence="9">
    <location>
        <begin position="646"/>
        <end position="976"/>
    </location>
</feature>
<dbReference type="GO" id="GO:0008995">
    <property type="term" value="F:ribonuclease E activity"/>
    <property type="evidence" value="ECO:0007669"/>
    <property type="project" value="UniProtKB-EC"/>
</dbReference>
<comment type="cofactor">
    <cofactor evidence="8">
        <name>Zn(2+)</name>
        <dbReference type="ChEBI" id="CHEBI:29105"/>
    </cofactor>
    <text evidence="8">Binds 2 Zn(2+) ions per homotetramer.</text>
</comment>
<feature type="region of interest" description="Disordered" evidence="9">
    <location>
        <begin position="95"/>
        <end position="181"/>
    </location>
</feature>
<keyword evidence="2 8" id="KW-0540">Nuclease</keyword>
<dbReference type="InterPro" id="IPR048583">
    <property type="entry name" value="RNase_E_G_thioredoxin-like"/>
</dbReference>
<comment type="catalytic activity">
    <reaction evidence="8">
        <text>Endonucleolytic cleavage of single-stranded RNA in A- and U-rich regions.</text>
        <dbReference type="EC" id="3.1.26.12"/>
    </reaction>
</comment>
<evidence type="ECO:0000256" key="8">
    <source>
        <dbReference type="HAMAP-Rule" id="MF_00970"/>
    </source>
</evidence>
<dbReference type="GO" id="GO:0009898">
    <property type="term" value="C:cytoplasmic side of plasma membrane"/>
    <property type="evidence" value="ECO:0007669"/>
    <property type="project" value="UniProtKB-UniRule"/>
</dbReference>
<keyword evidence="7 8" id="KW-0694">RNA-binding</keyword>
<dbReference type="GO" id="GO:0006402">
    <property type="term" value="P:mRNA catabolic process"/>
    <property type="evidence" value="ECO:0007669"/>
    <property type="project" value="UniProtKB-UniRule"/>
</dbReference>
<dbReference type="InterPro" id="IPR019307">
    <property type="entry name" value="RNA-bd_AU-1/RNase_E/G"/>
</dbReference>
<dbReference type="NCBIfam" id="TIGR00757">
    <property type="entry name" value="RNaseEG"/>
    <property type="match status" value="1"/>
</dbReference>
<comment type="cofactor">
    <cofactor evidence="8">
        <name>Mg(2+)</name>
        <dbReference type="ChEBI" id="CHEBI:18420"/>
    </cofactor>
    <text evidence="8">Binds 1 Mg(2+) ion per subunit.</text>
</comment>
<feature type="compositionally biased region" description="Low complexity" evidence="9">
    <location>
        <begin position="127"/>
        <end position="146"/>
    </location>
</feature>
<evidence type="ECO:0000256" key="9">
    <source>
        <dbReference type="SAM" id="MobiDB-lite"/>
    </source>
</evidence>
<feature type="compositionally biased region" description="Low complexity" evidence="9">
    <location>
        <begin position="669"/>
        <end position="687"/>
    </location>
</feature>
<keyword evidence="8" id="KW-0819">tRNA processing</keyword>
<evidence type="ECO:0000256" key="3">
    <source>
        <dbReference type="ARBA" id="ARBA00022723"/>
    </source>
</evidence>
<keyword evidence="8" id="KW-0472">Membrane</keyword>
<feature type="compositionally biased region" description="Acidic residues" evidence="9">
    <location>
        <begin position="164"/>
        <end position="174"/>
    </location>
</feature>
<dbReference type="Gene3D" id="2.40.50.140">
    <property type="entry name" value="Nucleic acid-binding proteins"/>
    <property type="match status" value="1"/>
</dbReference>
<keyword evidence="1 8" id="KW-0963">Cytoplasm</keyword>
<dbReference type="EMBL" id="BMIF01000001">
    <property type="protein sequence ID" value="GGA53843.1"/>
    <property type="molecule type" value="Genomic_DNA"/>
</dbReference>
<comment type="similarity">
    <text evidence="8">Belongs to the RNase E/G family. RNase E subfamily.</text>
</comment>
<evidence type="ECO:0000256" key="1">
    <source>
        <dbReference type="ARBA" id="ARBA00022490"/>
    </source>
</evidence>
<dbReference type="GO" id="GO:0008033">
    <property type="term" value="P:tRNA processing"/>
    <property type="evidence" value="ECO:0007669"/>
    <property type="project" value="UniProtKB-UniRule"/>
</dbReference>
<comment type="caution">
    <text evidence="12">The sequence shown here is derived from an EMBL/GenBank/DDBJ whole genome shotgun (WGS) entry which is preliminary data.</text>
</comment>
<dbReference type="AlphaFoldDB" id="A0A916RE22"/>
<dbReference type="Gene3D" id="3.40.1260.20">
    <property type="entry name" value="Ribonuclease E, catalytic domain"/>
    <property type="match status" value="1"/>
</dbReference>
<gene>
    <name evidence="8" type="primary">rne</name>
    <name evidence="12" type="ORF">GCM10011385_04210</name>
</gene>
<accession>A0A916RE22</accession>
<dbReference type="GO" id="GO:0006364">
    <property type="term" value="P:rRNA processing"/>
    <property type="evidence" value="ECO:0007669"/>
    <property type="project" value="UniProtKB-UniRule"/>
</dbReference>
<evidence type="ECO:0000256" key="4">
    <source>
        <dbReference type="ARBA" id="ARBA00022759"/>
    </source>
</evidence>
<keyword evidence="3 8" id="KW-0479">Metal-binding</keyword>
<dbReference type="SUPFAM" id="SSF50249">
    <property type="entry name" value="Nucleic acid-binding proteins"/>
    <property type="match status" value="1"/>
</dbReference>
<dbReference type="GO" id="GO:0000287">
    <property type="term" value="F:magnesium ion binding"/>
    <property type="evidence" value="ECO:0007669"/>
    <property type="project" value="UniProtKB-UniRule"/>
</dbReference>
<dbReference type="InterPro" id="IPR004659">
    <property type="entry name" value="RNase_E/G"/>
</dbReference>
<evidence type="ECO:0000256" key="6">
    <source>
        <dbReference type="ARBA" id="ARBA00022842"/>
    </source>
</evidence>
<dbReference type="InterPro" id="IPR012340">
    <property type="entry name" value="NA-bd_OB-fold"/>
</dbReference>
<feature type="compositionally biased region" description="Acidic residues" evidence="9">
    <location>
        <begin position="95"/>
        <end position="104"/>
    </location>
</feature>
<feature type="compositionally biased region" description="Acidic residues" evidence="9">
    <location>
        <begin position="729"/>
        <end position="743"/>
    </location>
</feature>
<comment type="function">
    <text evidence="8">Endoribonuclease that plays a central role in RNA processing and decay. Required for the maturation of 5S and 16S rRNAs and the majority of tRNAs. Also involved in the degradation of most mRNAs.</text>
</comment>
<keyword evidence="8" id="KW-1003">Cell membrane</keyword>
<organism evidence="12 13">
    <name type="scientific">Nitratireductor aestuarii</name>
    <dbReference type="NCBI Taxonomy" id="1735103"/>
    <lineage>
        <taxon>Bacteria</taxon>
        <taxon>Pseudomonadati</taxon>
        <taxon>Pseudomonadota</taxon>
        <taxon>Alphaproteobacteria</taxon>
        <taxon>Hyphomicrobiales</taxon>
        <taxon>Phyllobacteriaceae</taxon>
        <taxon>Nitratireductor</taxon>
    </lineage>
</organism>
<evidence type="ECO:0000259" key="10">
    <source>
        <dbReference type="Pfam" id="PF10150"/>
    </source>
</evidence>
<feature type="region of interest" description="Required for zinc-mediated homotetramerization and catalytic activity" evidence="8">
    <location>
        <begin position="550"/>
        <end position="553"/>
    </location>
</feature>
<dbReference type="PANTHER" id="PTHR30001:SF1">
    <property type="entry name" value="RIBONUCLEASE E_G-LIKE PROTEIN, CHLOROPLASTIC"/>
    <property type="match status" value="1"/>
</dbReference>
<feature type="binding site" evidence="8">
    <location>
        <position position="449"/>
    </location>
    <ligand>
        <name>Mg(2+)</name>
        <dbReference type="ChEBI" id="CHEBI:18420"/>
        <note>catalytic</note>
    </ligand>
</feature>
<keyword evidence="8" id="KW-0699">rRNA-binding</keyword>
<reference evidence="12" key="2">
    <citation type="submission" date="2020-09" db="EMBL/GenBank/DDBJ databases">
        <authorList>
            <person name="Sun Q."/>
            <person name="Zhou Y."/>
        </authorList>
    </citation>
    <scope>NUCLEOTIDE SEQUENCE</scope>
    <source>
        <strain evidence="12">CGMCC 1.15320</strain>
    </source>
</reference>
<feature type="domain" description="RNase E/G thioredoxin-like" evidence="11">
    <location>
        <begin position="549"/>
        <end position="633"/>
    </location>
</feature>
<feature type="compositionally biased region" description="Low complexity" evidence="9">
    <location>
        <begin position="804"/>
        <end position="855"/>
    </location>
</feature>
<evidence type="ECO:0000259" key="11">
    <source>
        <dbReference type="Pfam" id="PF20833"/>
    </source>
</evidence>
<feature type="binding site" evidence="8">
    <location>
        <position position="553"/>
    </location>
    <ligand>
        <name>Zn(2+)</name>
        <dbReference type="ChEBI" id="CHEBI:29105"/>
        <note>ligand shared between dimeric partners</note>
    </ligand>
</feature>
<dbReference type="EC" id="3.1.26.12" evidence="8"/>
<dbReference type="CDD" id="cd04453">
    <property type="entry name" value="S1_RNase_E"/>
    <property type="match status" value="1"/>
</dbReference>
<dbReference type="GO" id="GO:0000049">
    <property type="term" value="F:tRNA binding"/>
    <property type="evidence" value="ECO:0007669"/>
    <property type="project" value="UniProtKB-KW"/>
</dbReference>
<dbReference type="InterPro" id="IPR028878">
    <property type="entry name" value="RNase_E"/>
</dbReference>
<keyword evidence="8" id="KW-0820">tRNA-binding</keyword>
<comment type="subcellular location">
    <subcellularLocation>
        <location evidence="8">Cytoplasm</location>
    </subcellularLocation>
    <subcellularLocation>
        <location evidence="8">Cell inner membrane</location>
        <topology evidence="8">Peripheral membrane protein</topology>
        <orientation evidence="8">Cytoplasmic side</orientation>
    </subcellularLocation>
</comment>
<dbReference type="GO" id="GO:0005737">
    <property type="term" value="C:cytoplasm"/>
    <property type="evidence" value="ECO:0007669"/>
    <property type="project" value="UniProtKB-SubCell"/>
</dbReference>
<dbReference type="PANTHER" id="PTHR30001">
    <property type="entry name" value="RIBONUCLEASE"/>
    <property type="match status" value="1"/>
</dbReference>
<name>A0A916RE22_9HYPH</name>
<feature type="compositionally biased region" description="Low complexity" evidence="9">
    <location>
        <begin position="744"/>
        <end position="780"/>
    </location>
</feature>
<sequence length="976" mass="106705">MPNKMLIDASHPEETRVVVVRGNRVEEFDFESQDKKQLRGNIYLARVTRVEPSLQAAFVEYGGNRHGFLAFSEIHPDYYQIPVADRQALLKAEAEENWSDDEDENGSKAASSNRKRRRNSNKKDGAAAKSAEASEEAAVAEGVDAEAPADNADTDAASDHGSDEGTDNDADENDGNGGPSMAAVIEGEVVSEDLSVLNDHSDDKHDEASEVESVGAGDALEEMHVRRRPVRRQYKIQEVIKRRQILLVQVVKEERGNKGAALTTYLSLAGRYSVLMPNTARGGGISRKITNPQDRKRLKDVVKSLDVPEGMGVILRTAGENRTKPEIKRDYDYLMRLWESVRTLTLKSIAPALVYEEGSLIKRAVRDLYNKDIDQILVAGEDAYREAKDFMRMLMPSHAKVVQPYRDPQPLFAKNGIETQLDKILQPQVTLKSGGYIIINQTEALVAIDVNSGRSTKEHSIEDTALQTNLEAAEEVARQLRLRDLAGLIVIDFIDMEESRNNRAVEKRLKDCLKNDRARIQVGRISHFGLLEMSRQRIRSSVLESTMQPCPHCHGTGQIRSDSSLALLVMRSIEDYLLKDNRNDITVKTPTSTALYLLNQKRQSLIELENRFGVTITLETDEHLGHQHYAIVKGEPSSRPATIAIQPNQVEEVEEPDVAEEVEDESDAVEAVAQPAEVQTQAAPANGEEGGNGRKRRRKRRRRGGRDRNGNNAQAGDANQSDEQGQGDFEADGEGEDSADETVEIAAPAIEEAVAPEAVEAAEPAAVEVAAAAEEAPQAEAAERPKRQRGKRGGRRNRAETEAEAVNAEETVAEAAPAAEVAAEPVAEAPVEAPQAEATQETPVAAEAAEAAAAPESEEKPKPKTRRRPRVKKEAVAASTSAEVVESNTPEEAPAPAPVAEAPAEAQPVAVETPAPAEEPAPAEPAQAEVEAEEAKPARRRRSAEPETPSEPVVSSSEPAAEAPRKTGWWQRKSFF</sequence>
<evidence type="ECO:0000256" key="5">
    <source>
        <dbReference type="ARBA" id="ARBA00022801"/>
    </source>
</evidence>
<evidence type="ECO:0000256" key="7">
    <source>
        <dbReference type="ARBA" id="ARBA00022884"/>
    </source>
</evidence>